<dbReference type="InterPro" id="IPR008405">
    <property type="entry name" value="ApoL"/>
</dbReference>
<feature type="region of interest" description="Disordered" evidence="2">
    <location>
        <begin position="659"/>
        <end position="682"/>
    </location>
</feature>
<dbReference type="PANTHER" id="PTHR14096:SF59">
    <property type="entry name" value="APOLIPOPROTEIN L, 1 ISOFORM X1"/>
    <property type="match status" value="1"/>
</dbReference>
<protein>
    <recommendedName>
        <fullName evidence="5">Apolipoprotein L, 1</fullName>
    </recommendedName>
</protein>
<dbReference type="GO" id="GO:0008289">
    <property type="term" value="F:lipid binding"/>
    <property type="evidence" value="ECO:0007669"/>
    <property type="project" value="InterPro"/>
</dbReference>
<dbReference type="AlphaFoldDB" id="A0AAR2L8H7"/>
<evidence type="ECO:0000256" key="1">
    <source>
        <dbReference type="ARBA" id="ARBA00010090"/>
    </source>
</evidence>
<evidence type="ECO:0000313" key="3">
    <source>
        <dbReference type="Ensembl" id="ENSPNAP00000070999.1"/>
    </source>
</evidence>
<dbReference type="PANTHER" id="PTHR14096">
    <property type="entry name" value="APOLIPOPROTEIN L"/>
    <property type="match status" value="1"/>
</dbReference>
<keyword evidence="4" id="KW-1185">Reference proteome</keyword>
<proteinExistence type="inferred from homology"/>
<feature type="compositionally biased region" description="Polar residues" evidence="2">
    <location>
        <begin position="659"/>
        <end position="671"/>
    </location>
</feature>
<name>A0AAR2L8H7_PYGNA</name>
<dbReference type="GeneID" id="108413830"/>
<accession>A0AAR2L8H7</accession>
<comment type="similarity">
    <text evidence="1">Belongs to the apolipoprotein L family.</text>
</comment>
<organism evidence="3 4">
    <name type="scientific">Pygocentrus nattereri</name>
    <name type="common">Red-bellied piranha</name>
    <dbReference type="NCBI Taxonomy" id="42514"/>
    <lineage>
        <taxon>Eukaryota</taxon>
        <taxon>Metazoa</taxon>
        <taxon>Chordata</taxon>
        <taxon>Craniata</taxon>
        <taxon>Vertebrata</taxon>
        <taxon>Euteleostomi</taxon>
        <taxon>Actinopterygii</taxon>
        <taxon>Neopterygii</taxon>
        <taxon>Teleostei</taxon>
        <taxon>Ostariophysi</taxon>
        <taxon>Characiformes</taxon>
        <taxon>Characoidei</taxon>
        <taxon>Pygocentrus</taxon>
    </lineage>
</organism>
<dbReference type="RefSeq" id="XP_017541998.1">
    <property type="nucleotide sequence ID" value="XM_017686509.2"/>
</dbReference>
<sequence length="682" mass="73453">MLGGVFKSAPRPTDKAESLTADRNRSNNNESVFGHSKAKESLSVDRGPLVGGSDRSDRSVSSENSGVLSGLLRRSPKPSPKSAHAQEKSAPAHSDPSDRDGNPSNQTNTGAFGWIFRNPFGSSAQEREKSEPPGETHSVSTQVCGSEAEDWPAPAQLPVDSDCKIAADETPPVPPRPTEEELINTISHRLSLLSPTERGCGQECGGGGVQEQREDEWIKSGEREGEENVSEAALKTLKKPKQQCKTQTAAKSEDQDVVACSDRTEDDGDEGVETAGEAANQQGRDGKQDGAEKGSLPKKKNVKKKKNPFMPHVAPKGKVLQKRSGAGAEPAEDDVQKKSLMEQLNDLRLERAHKEEEDLEGLMEWWSTVTQWEQMPKNEDMTEKEEAKAFAVTAEKVQRGIRVFNQLFSERAEGLWQHVIDLRAIADGLDRFNWRTKVAQITGGSTSAVGGVATITGLALAPVTLGTSLIVTAVGLGVAAAGGLTSASAGISNAVNNSLDRKKVERIVEDYQSKMADINKCMKFIKQGIENLRQFNLLRVKKQAYNRDFPGLNGVYEDSAMASKAVLINANEIMRVVQIANVAGSTAARAVQIASMATGVLTGLFVGMDIYFVAKDSKELKKGAKSEFAAKIREVADQLHEGLVELNTIREELQCSGTNAGAFASTSPPQSSEEKTKVSSDA</sequence>
<dbReference type="Proteomes" id="UP001501920">
    <property type="component" value="Chromosome 2"/>
</dbReference>
<feature type="compositionally biased region" description="Basic and acidic residues" evidence="2">
    <location>
        <begin position="211"/>
        <end position="223"/>
    </location>
</feature>
<feature type="compositionally biased region" description="Basic and acidic residues" evidence="2">
    <location>
        <begin position="672"/>
        <end position="682"/>
    </location>
</feature>
<evidence type="ECO:0000313" key="4">
    <source>
        <dbReference type="Proteomes" id="UP001501920"/>
    </source>
</evidence>
<feature type="compositionally biased region" description="Basic and acidic residues" evidence="2">
    <location>
        <begin position="125"/>
        <end position="134"/>
    </location>
</feature>
<dbReference type="Ensembl" id="ENSPNAT00000080325.1">
    <property type="protein sequence ID" value="ENSPNAP00000070999.1"/>
    <property type="gene ID" value="ENSPNAG00000031428.1"/>
</dbReference>
<dbReference type="GO" id="GO:0042157">
    <property type="term" value="P:lipoprotein metabolic process"/>
    <property type="evidence" value="ECO:0007669"/>
    <property type="project" value="InterPro"/>
</dbReference>
<dbReference type="GO" id="GO:0016020">
    <property type="term" value="C:membrane"/>
    <property type="evidence" value="ECO:0007669"/>
    <property type="project" value="TreeGrafter"/>
</dbReference>
<feature type="compositionally biased region" description="Basic and acidic residues" evidence="2">
    <location>
        <begin position="12"/>
        <end position="25"/>
    </location>
</feature>
<reference evidence="3" key="3">
    <citation type="submission" date="2025-09" db="UniProtKB">
        <authorList>
            <consortium name="Ensembl"/>
        </authorList>
    </citation>
    <scope>IDENTIFICATION</scope>
</reference>
<feature type="region of interest" description="Disordered" evidence="2">
    <location>
        <begin position="193"/>
        <end position="338"/>
    </location>
</feature>
<evidence type="ECO:0008006" key="5">
    <source>
        <dbReference type="Google" id="ProtNLM"/>
    </source>
</evidence>
<dbReference type="GeneTree" id="ENSGT01030000234599"/>
<reference evidence="3 4" key="1">
    <citation type="submission" date="2020-10" db="EMBL/GenBank/DDBJ databases">
        <title>Pygocentrus nattereri (red-bellied piranha) genome, fPygNat1, primary haplotype.</title>
        <authorList>
            <person name="Myers G."/>
            <person name="Meyer A."/>
            <person name="Karagic N."/>
            <person name="Pippel M."/>
            <person name="Winkler S."/>
            <person name="Tracey A."/>
            <person name="Wood J."/>
            <person name="Formenti G."/>
            <person name="Howe K."/>
            <person name="Fedrigo O."/>
            <person name="Jarvis E.D."/>
        </authorList>
    </citation>
    <scope>NUCLEOTIDE SEQUENCE [LARGE SCALE GENOMIC DNA]</scope>
</reference>
<feature type="region of interest" description="Disordered" evidence="2">
    <location>
        <begin position="1"/>
        <end position="179"/>
    </location>
</feature>
<dbReference type="Pfam" id="PF05461">
    <property type="entry name" value="ApoL"/>
    <property type="match status" value="1"/>
</dbReference>
<reference evidence="3" key="2">
    <citation type="submission" date="2025-08" db="UniProtKB">
        <authorList>
            <consortium name="Ensembl"/>
        </authorList>
    </citation>
    <scope>IDENTIFICATION</scope>
</reference>
<dbReference type="GO" id="GO:0005576">
    <property type="term" value="C:extracellular region"/>
    <property type="evidence" value="ECO:0007669"/>
    <property type="project" value="InterPro"/>
</dbReference>
<feature type="compositionally biased region" description="Basic residues" evidence="2">
    <location>
        <begin position="296"/>
        <end position="307"/>
    </location>
</feature>
<evidence type="ECO:0000256" key="2">
    <source>
        <dbReference type="SAM" id="MobiDB-lite"/>
    </source>
</evidence>
<dbReference type="GO" id="GO:0006869">
    <property type="term" value="P:lipid transport"/>
    <property type="evidence" value="ECO:0007669"/>
    <property type="project" value="InterPro"/>
</dbReference>